<keyword evidence="2" id="KW-0813">Transport</keyword>
<feature type="transmembrane region" description="Helical" evidence="7">
    <location>
        <begin position="248"/>
        <end position="265"/>
    </location>
</feature>
<keyword evidence="3 7" id="KW-0812">Transmembrane</keyword>
<dbReference type="GO" id="GO:0022857">
    <property type="term" value="F:transmembrane transporter activity"/>
    <property type="evidence" value="ECO:0007669"/>
    <property type="project" value="InterPro"/>
</dbReference>
<organism evidence="9 10">
    <name type="scientific">Ophiocordyceps unilateralis</name>
    <name type="common">Zombie-ant fungus</name>
    <name type="synonym">Torrubia unilateralis</name>
    <dbReference type="NCBI Taxonomy" id="268505"/>
    <lineage>
        <taxon>Eukaryota</taxon>
        <taxon>Fungi</taxon>
        <taxon>Dikarya</taxon>
        <taxon>Ascomycota</taxon>
        <taxon>Pezizomycotina</taxon>
        <taxon>Sordariomycetes</taxon>
        <taxon>Hypocreomycetidae</taxon>
        <taxon>Hypocreales</taxon>
        <taxon>Ophiocordycipitaceae</taxon>
        <taxon>Ophiocordyceps</taxon>
    </lineage>
</organism>
<feature type="transmembrane region" description="Helical" evidence="7">
    <location>
        <begin position="217"/>
        <end position="236"/>
    </location>
</feature>
<proteinExistence type="predicted"/>
<reference evidence="9 10" key="1">
    <citation type="journal article" date="2015" name="BMC Genomics">
        <title>Gene expression during zombie ant biting behavior reflects the complexity underlying fungal parasitic behavioral manipulation.</title>
        <authorList>
            <person name="de Bekker C."/>
            <person name="Ohm R.A."/>
            <person name="Loreto R.G."/>
            <person name="Sebastian A."/>
            <person name="Albert I."/>
            <person name="Merrow M."/>
            <person name="Brachmann A."/>
            <person name="Hughes D.P."/>
        </authorList>
    </citation>
    <scope>NUCLEOTIDE SEQUENCE [LARGE SCALE GENOMIC DNA]</scope>
    <source>
        <strain evidence="9 10">SC16a</strain>
    </source>
</reference>
<feature type="transmembrane region" description="Helical" evidence="7">
    <location>
        <begin position="20"/>
        <end position="45"/>
    </location>
</feature>
<feature type="transmembrane region" description="Helical" evidence="7">
    <location>
        <begin position="495"/>
        <end position="516"/>
    </location>
</feature>
<feature type="transmembrane region" description="Helical" evidence="7">
    <location>
        <begin position="88"/>
        <end position="114"/>
    </location>
</feature>
<feature type="domain" description="Major facilitator superfamily (MFS) profile" evidence="8">
    <location>
        <begin position="23"/>
        <end position="521"/>
    </location>
</feature>
<feature type="transmembrane region" description="Helical" evidence="7">
    <location>
        <begin position="285"/>
        <end position="311"/>
    </location>
</feature>
<dbReference type="InterPro" id="IPR036259">
    <property type="entry name" value="MFS_trans_sf"/>
</dbReference>
<gene>
    <name evidence="9" type="ORF">XA68_12048</name>
</gene>
<evidence type="ECO:0000259" key="8">
    <source>
        <dbReference type="PROSITE" id="PS50850"/>
    </source>
</evidence>
<evidence type="ECO:0000256" key="5">
    <source>
        <dbReference type="ARBA" id="ARBA00023136"/>
    </source>
</evidence>
<dbReference type="InterPro" id="IPR011701">
    <property type="entry name" value="MFS"/>
</dbReference>
<evidence type="ECO:0000256" key="1">
    <source>
        <dbReference type="ARBA" id="ARBA00004141"/>
    </source>
</evidence>
<dbReference type="PRINTS" id="PR01036">
    <property type="entry name" value="TCRTETB"/>
</dbReference>
<dbReference type="AlphaFoldDB" id="A0A2A9PFL1"/>
<protein>
    <recommendedName>
        <fullName evidence="8">Major facilitator superfamily (MFS) profile domain-containing protein</fullName>
    </recommendedName>
</protein>
<comment type="caution">
    <text evidence="9">The sequence shown here is derived from an EMBL/GenBank/DDBJ whole genome shotgun (WGS) entry which is preliminary data.</text>
</comment>
<dbReference type="CDD" id="cd17502">
    <property type="entry name" value="MFS_Azr1_MDR_like"/>
    <property type="match status" value="1"/>
</dbReference>
<feature type="transmembrane region" description="Helical" evidence="7">
    <location>
        <begin position="57"/>
        <end position="76"/>
    </location>
</feature>
<accession>A0A2A9PFL1</accession>
<name>A0A2A9PFL1_OPHUN</name>
<dbReference type="InterPro" id="IPR020846">
    <property type="entry name" value="MFS_dom"/>
</dbReference>
<comment type="subcellular location">
    <subcellularLocation>
        <location evidence="1">Membrane</location>
        <topology evidence="1">Multi-pass membrane protein</topology>
    </subcellularLocation>
</comment>
<feature type="transmembrane region" description="Helical" evidence="7">
    <location>
        <begin position="323"/>
        <end position="344"/>
    </location>
</feature>
<dbReference type="Gene3D" id="1.20.1250.20">
    <property type="entry name" value="MFS general substrate transporter like domains"/>
    <property type="match status" value="1"/>
</dbReference>
<evidence type="ECO:0000313" key="9">
    <source>
        <dbReference type="EMBL" id="PFH59670.1"/>
    </source>
</evidence>
<dbReference type="Pfam" id="PF07690">
    <property type="entry name" value="MFS_1"/>
    <property type="match status" value="1"/>
</dbReference>
<dbReference type="Gene3D" id="1.20.1720.10">
    <property type="entry name" value="Multidrug resistance protein D"/>
    <property type="match status" value="1"/>
</dbReference>
<keyword evidence="4 7" id="KW-1133">Transmembrane helix</keyword>
<keyword evidence="10" id="KW-1185">Reference proteome</keyword>
<sequence length="538" mass="56780">MVDVMGLEAENPVGGKGARFWLVFVAIALTTFLAAVDTSILSTALPTIAQALGSEELYVWISNAYLVASTATIPIFAQAANIYGRRNLTLLAVCLFSLGSGLCGGAVSTAMMIAGRAVQGVGGGGILTMSEIVICDTVSVRERGLYAGLLGGIWAIASVVAPILGGVLAQGGDGSWRWIFYLNLPIAGLALGLLVVFLRLRRPPSGSVGEQLTRVDWGGAALLVPSVAAVVLALGWGGSRYPWSSWHVALPLAAGLAGLVAFIAYQASPWLREPTMPLRIFTNRASALCLAISFLHSMLLFWACYFLPVYFQAVCEASPTRSAVMLFPIATTSAPAGVLAGILITRTGRYRVWHLLGLALTTLGCGLCTLLDASSSTGHWVGFQLLLGFGFGFVFTSTLPPILASLPETDVATATGAWTFLRNFGSVWGIAIPGAIFNTVSSDAASRLSDPVVRGLLVDGGAYEHATRSFMLSLEANPTLQAEVIQLYVGGLRTVWQASIVFAVLAFALALFVPALELRDELKTEYGLEKHNRSDTSS</sequence>
<feature type="transmembrane region" description="Helical" evidence="7">
    <location>
        <begin position="350"/>
        <end position="371"/>
    </location>
</feature>
<evidence type="ECO:0000256" key="6">
    <source>
        <dbReference type="ARBA" id="ARBA00023180"/>
    </source>
</evidence>
<keyword evidence="6" id="KW-0325">Glycoprotein</keyword>
<feature type="transmembrane region" description="Helical" evidence="7">
    <location>
        <begin position="146"/>
        <end position="169"/>
    </location>
</feature>
<dbReference type="Proteomes" id="UP000037136">
    <property type="component" value="Unassembled WGS sequence"/>
</dbReference>
<dbReference type="PANTHER" id="PTHR23501">
    <property type="entry name" value="MAJOR FACILITATOR SUPERFAMILY"/>
    <property type="match status" value="1"/>
</dbReference>
<dbReference type="PANTHER" id="PTHR23501:SF187">
    <property type="entry name" value="MAJOR FACILITATOR SUPERFAMILY (MFS) PROFILE DOMAIN-CONTAINING PROTEIN"/>
    <property type="match status" value="1"/>
</dbReference>
<keyword evidence="5 7" id="KW-0472">Membrane</keyword>
<feature type="transmembrane region" description="Helical" evidence="7">
    <location>
        <begin position="383"/>
        <end position="403"/>
    </location>
</feature>
<evidence type="ECO:0000313" key="10">
    <source>
        <dbReference type="Proteomes" id="UP000037136"/>
    </source>
</evidence>
<dbReference type="OrthoDB" id="10021397at2759"/>
<evidence type="ECO:0000256" key="4">
    <source>
        <dbReference type="ARBA" id="ARBA00022989"/>
    </source>
</evidence>
<feature type="transmembrane region" description="Helical" evidence="7">
    <location>
        <begin position="178"/>
        <end position="197"/>
    </location>
</feature>
<evidence type="ECO:0000256" key="3">
    <source>
        <dbReference type="ARBA" id="ARBA00022692"/>
    </source>
</evidence>
<dbReference type="SUPFAM" id="SSF103473">
    <property type="entry name" value="MFS general substrate transporter"/>
    <property type="match status" value="1"/>
</dbReference>
<dbReference type="EMBL" id="LAZP02000182">
    <property type="protein sequence ID" value="PFH59670.1"/>
    <property type="molecule type" value="Genomic_DNA"/>
</dbReference>
<dbReference type="PROSITE" id="PS50850">
    <property type="entry name" value="MFS"/>
    <property type="match status" value="1"/>
</dbReference>
<evidence type="ECO:0000256" key="7">
    <source>
        <dbReference type="SAM" id="Phobius"/>
    </source>
</evidence>
<dbReference type="GO" id="GO:0005886">
    <property type="term" value="C:plasma membrane"/>
    <property type="evidence" value="ECO:0007669"/>
    <property type="project" value="TreeGrafter"/>
</dbReference>
<evidence type="ECO:0000256" key="2">
    <source>
        <dbReference type="ARBA" id="ARBA00022448"/>
    </source>
</evidence>
<reference evidence="9 10" key="2">
    <citation type="journal article" date="2017" name="Sci. Rep.">
        <title>Ant-infecting Ophiocordyceps genomes reveal a high diversity of potential behavioral manipulation genes and a possible major role for enterotoxins.</title>
        <authorList>
            <person name="de Bekker C."/>
            <person name="Ohm R.A."/>
            <person name="Evans H.C."/>
            <person name="Brachmann A."/>
            <person name="Hughes D.P."/>
        </authorList>
    </citation>
    <scope>NUCLEOTIDE SEQUENCE [LARGE SCALE GENOMIC DNA]</scope>
    <source>
        <strain evidence="9 10">SC16a</strain>
    </source>
</reference>